<name>A0A0C9VTZ7_SPHS4</name>
<dbReference type="Pfam" id="PF17667">
    <property type="entry name" value="Pkinase_fungal"/>
    <property type="match status" value="1"/>
</dbReference>
<proteinExistence type="predicted"/>
<reference evidence="2 3" key="1">
    <citation type="submission" date="2014-06" db="EMBL/GenBank/DDBJ databases">
        <title>Evolutionary Origins and Diversification of the Mycorrhizal Mutualists.</title>
        <authorList>
            <consortium name="DOE Joint Genome Institute"/>
            <consortium name="Mycorrhizal Genomics Consortium"/>
            <person name="Kohler A."/>
            <person name="Kuo A."/>
            <person name="Nagy L.G."/>
            <person name="Floudas D."/>
            <person name="Copeland A."/>
            <person name="Barry K.W."/>
            <person name="Cichocki N."/>
            <person name="Veneault-Fourrey C."/>
            <person name="LaButti K."/>
            <person name="Lindquist E.A."/>
            <person name="Lipzen A."/>
            <person name="Lundell T."/>
            <person name="Morin E."/>
            <person name="Murat C."/>
            <person name="Riley R."/>
            <person name="Ohm R."/>
            <person name="Sun H."/>
            <person name="Tunlid A."/>
            <person name="Henrissat B."/>
            <person name="Grigoriev I.V."/>
            <person name="Hibbett D.S."/>
            <person name="Martin F."/>
        </authorList>
    </citation>
    <scope>NUCLEOTIDE SEQUENCE [LARGE SCALE GENOMIC DNA]</scope>
    <source>
        <strain evidence="2 3">SS14</strain>
    </source>
</reference>
<dbReference type="EMBL" id="KN837109">
    <property type="protein sequence ID" value="KIJ46102.1"/>
    <property type="molecule type" value="Genomic_DNA"/>
</dbReference>
<evidence type="ECO:0000259" key="1">
    <source>
        <dbReference type="Pfam" id="PF17667"/>
    </source>
</evidence>
<keyword evidence="3" id="KW-1185">Reference proteome</keyword>
<sequence>MAEVHYKIVHMVFRYRFLFGRGTLVYRAERDEHPDTEYVIKDAWVTNNIPGKETESSILRNIQKKGIRDGVVQLGYFEEVHLEKRLDSVQNRQISHPSVHQATSERMHTWIIMKTFGRRILDFSSP</sequence>
<dbReference type="InterPro" id="IPR040976">
    <property type="entry name" value="Pkinase_fungal"/>
</dbReference>
<dbReference type="OrthoDB" id="5592585at2759"/>
<dbReference type="Proteomes" id="UP000054279">
    <property type="component" value="Unassembled WGS sequence"/>
</dbReference>
<protein>
    <recommendedName>
        <fullName evidence="1">Fungal-type protein kinase domain-containing protein</fullName>
    </recommendedName>
</protein>
<gene>
    <name evidence="2" type="ORF">M422DRAFT_46384</name>
</gene>
<evidence type="ECO:0000313" key="3">
    <source>
        <dbReference type="Proteomes" id="UP000054279"/>
    </source>
</evidence>
<accession>A0A0C9VTZ7</accession>
<dbReference type="AlphaFoldDB" id="A0A0C9VTZ7"/>
<feature type="domain" description="Fungal-type protein kinase" evidence="1">
    <location>
        <begin position="4"/>
        <end position="125"/>
    </location>
</feature>
<evidence type="ECO:0000313" key="2">
    <source>
        <dbReference type="EMBL" id="KIJ46102.1"/>
    </source>
</evidence>
<dbReference type="HOGENOM" id="CLU_1982991_0_0_1"/>
<organism evidence="2 3">
    <name type="scientific">Sphaerobolus stellatus (strain SS14)</name>
    <dbReference type="NCBI Taxonomy" id="990650"/>
    <lineage>
        <taxon>Eukaryota</taxon>
        <taxon>Fungi</taxon>
        <taxon>Dikarya</taxon>
        <taxon>Basidiomycota</taxon>
        <taxon>Agaricomycotina</taxon>
        <taxon>Agaricomycetes</taxon>
        <taxon>Phallomycetidae</taxon>
        <taxon>Geastrales</taxon>
        <taxon>Sphaerobolaceae</taxon>
        <taxon>Sphaerobolus</taxon>
    </lineage>
</organism>